<dbReference type="AlphaFoldDB" id="A0A9R0UTW5"/>
<accession>A0A9R0UTW5</accession>
<evidence type="ECO:0000313" key="3">
    <source>
        <dbReference type="EMBL" id="VAH00773.1"/>
    </source>
</evidence>
<dbReference type="GO" id="GO:0015297">
    <property type="term" value="F:antiporter activity"/>
    <property type="evidence" value="ECO:0007669"/>
    <property type="project" value="InterPro"/>
</dbReference>
<name>A0A9R0UTW5_TRITD</name>
<evidence type="ECO:0000256" key="1">
    <source>
        <dbReference type="ARBA" id="ARBA00010199"/>
    </source>
</evidence>
<keyword evidence="2" id="KW-1133">Transmembrane helix</keyword>
<dbReference type="InterPro" id="IPR002528">
    <property type="entry name" value="MATE_fam"/>
</dbReference>
<keyword evidence="4" id="KW-1185">Reference proteome</keyword>
<dbReference type="Pfam" id="PF01554">
    <property type="entry name" value="MatE"/>
    <property type="match status" value="1"/>
</dbReference>
<evidence type="ECO:0000313" key="4">
    <source>
        <dbReference type="Proteomes" id="UP000324705"/>
    </source>
</evidence>
<organism evidence="3 4">
    <name type="scientific">Triticum turgidum subsp. durum</name>
    <name type="common">Durum wheat</name>
    <name type="synonym">Triticum durum</name>
    <dbReference type="NCBI Taxonomy" id="4567"/>
    <lineage>
        <taxon>Eukaryota</taxon>
        <taxon>Viridiplantae</taxon>
        <taxon>Streptophyta</taxon>
        <taxon>Embryophyta</taxon>
        <taxon>Tracheophyta</taxon>
        <taxon>Spermatophyta</taxon>
        <taxon>Magnoliopsida</taxon>
        <taxon>Liliopsida</taxon>
        <taxon>Poales</taxon>
        <taxon>Poaceae</taxon>
        <taxon>BOP clade</taxon>
        <taxon>Pooideae</taxon>
        <taxon>Triticodae</taxon>
        <taxon>Triticeae</taxon>
        <taxon>Triticinae</taxon>
        <taxon>Triticum</taxon>
    </lineage>
</organism>
<dbReference type="Proteomes" id="UP000324705">
    <property type="component" value="Chromosome 1A"/>
</dbReference>
<feature type="transmembrane region" description="Helical" evidence="2">
    <location>
        <begin position="212"/>
        <end position="238"/>
    </location>
</feature>
<dbReference type="Gramene" id="TRITD1Av1G006460.2">
    <property type="protein sequence ID" value="TRITD1Av1G006460.2"/>
    <property type="gene ID" value="TRITD1Av1G006460"/>
</dbReference>
<evidence type="ECO:0008006" key="5">
    <source>
        <dbReference type="Google" id="ProtNLM"/>
    </source>
</evidence>
<reference evidence="3 4" key="1">
    <citation type="submission" date="2017-09" db="EMBL/GenBank/DDBJ databases">
        <authorList>
            <consortium name="International Durum Wheat Genome Sequencing Consortium (IDWGSC)"/>
            <person name="Milanesi L."/>
        </authorList>
    </citation>
    <scope>NUCLEOTIDE SEQUENCE [LARGE SCALE GENOMIC DNA]</scope>
    <source>
        <strain evidence="4">cv. Svevo</strain>
    </source>
</reference>
<comment type="similarity">
    <text evidence="1">Belongs to the multi antimicrobial extrusion (MATE) (TC 2.A.66.1) family.</text>
</comment>
<feature type="transmembrane region" description="Helical" evidence="2">
    <location>
        <begin position="115"/>
        <end position="137"/>
    </location>
</feature>
<dbReference type="EMBL" id="LT934111">
    <property type="protein sequence ID" value="VAH00773.1"/>
    <property type="molecule type" value="Genomic_DNA"/>
</dbReference>
<dbReference type="NCBIfam" id="TIGR00797">
    <property type="entry name" value="matE"/>
    <property type="match status" value="1"/>
</dbReference>
<evidence type="ECO:0000256" key="2">
    <source>
        <dbReference type="SAM" id="Phobius"/>
    </source>
</evidence>
<dbReference type="GO" id="GO:0042910">
    <property type="term" value="F:xenobiotic transmembrane transporter activity"/>
    <property type="evidence" value="ECO:0007669"/>
    <property type="project" value="InterPro"/>
</dbReference>
<sequence length="276" mass="30190">MSSAPLLGAGEPFGECREAKRPSPAWLRRLIDTEEAWAQLQFALPMVLTNMSYYAIPLVSVMFSGHLGNVHLAGATLGNSWATVTGYAFVTGMSGAMETLCGQAYGARMYRLLGLYLQSSLIMSAVVSVLISVVWLFTEPILLCLHQEPEVSHAAAVFIRYQVPGLFAYSFLQCLLRYLQTQSIVVPLVVCSMVPFVLHIAVNYLLVNVVGLGLTGASLAISATFWVSCLMLLAYVMWSKEFDETWKGFSTDAFNYVLPTIKLAMPSAIMVGVLGY</sequence>
<dbReference type="GO" id="GO:0016020">
    <property type="term" value="C:membrane"/>
    <property type="evidence" value="ECO:0007669"/>
    <property type="project" value="InterPro"/>
</dbReference>
<proteinExistence type="inferred from homology"/>
<protein>
    <recommendedName>
        <fullName evidence="5">Protein DETOXIFICATION</fullName>
    </recommendedName>
</protein>
<feature type="transmembrane region" description="Helical" evidence="2">
    <location>
        <begin position="184"/>
        <end position="206"/>
    </location>
</feature>
<gene>
    <name evidence="3" type="ORF">TRITD_1Av1G006460</name>
</gene>
<keyword evidence="2" id="KW-0812">Transmembrane</keyword>
<keyword evidence="2" id="KW-0472">Membrane</keyword>
<dbReference type="PANTHER" id="PTHR11206">
    <property type="entry name" value="MULTIDRUG RESISTANCE PROTEIN"/>
    <property type="match status" value="1"/>
</dbReference>